<dbReference type="EMBL" id="JAPTNE010000070">
    <property type="protein sequence ID" value="MCZ0810332.1"/>
    <property type="molecule type" value="Genomic_DNA"/>
</dbReference>
<name>A0AAP3GCU6_BRELA</name>
<reference evidence="2" key="1">
    <citation type="submission" date="2022-09" db="EMBL/GenBank/DDBJ databases">
        <title>Genome analysis and characterization of larvicidal activity of Brevibacillus strains.</title>
        <authorList>
            <person name="Patrusheva E.V."/>
            <person name="Izotova A.O."/>
            <person name="Toshchakov S.V."/>
            <person name="Sineoky S.P."/>
        </authorList>
    </citation>
    <scope>NUCLEOTIDE SEQUENCE</scope>
    <source>
        <strain evidence="2">VKPM_B-13247</strain>
    </source>
</reference>
<organism evidence="2 3">
    <name type="scientific">Brevibacillus laterosporus</name>
    <name type="common">Bacillus laterosporus</name>
    <dbReference type="NCBI Taxonomy" id="1465"/>
    <lineage>
        <taxon>Bacteria</taxon>
        <taxon>Bacillati</taxon>
        <taxon>Bacillota</taxon>
        <taxon>Bacilli</taxon>
        <taxon>Bacillales</taxon>
        <taxon>Paenibacillaceae</taxon>
        <taxon>Brevibacillus</taxon>
    </lineage>
</organism>
<accession>A0AAP3GCU6</accession>
<feature type="domain" description="Phage replisome organiser N-terminal" evidence="1">
    <location>
        <begin position="6"/>
        <end position="69"/>
    </location>
</feature>
<evidence type="ECO:0000259" key="1">
    <source>
        <dbReference type="Pfam" id="PF09681"/>
    </source>
</evidence>
<dbReference type="Proteomes" id="UP001077662">
    <property type="component" value="Unassembled WGS sequence"/>
</dbReference>
<proteinExistence type="predicted"/>
<dbReference type="Pfam" id="PF09681">
    <property type="entry name" value="Phage_rep_org_N"/>
    <property type="match status" value="1"/>
</dbReference>
<dbReference type="InterPro" id="IPR010056">
    <property type="entry name" value="Phage_rep_org__N"/>
</dbReference>
<gene>
    <name evidence="2" type="ORF">O0554_26230</name>
</gene>
<evidence type="ECO:0000313" key="2">
    <source>
        <dbReference type="EMBL" id="MCZ0810332.1"/>
    </source>
</evidence>
<evidence type="ECO:0000313" key="3">
    <source>
        <dbReference type="Proteomes" id="UP001077662"/>
    </source>
</evidence>
<sequence>MNEIKWIKITTTMFDDQKIDFLESLPEADAILVIWIKLLTLAGKCNAGGYIFLTESIPYTDEMLSHKFKGP</sequence>
<dbReference type="NCBIfam" id="TIGR01714">
    <property type="entry name" value="phage_rep_org_N"/>
    <property type="match status" value="1"/>
</dbReference>
<dbReference type="AlphaFoldDB" id="A0AAP3GCU6"/>
<comment type="caution">
    <text evidence="2">The sequence shown here is derived from an EMBL/GenBank/DDBJ whole genome shotgun (WGS) entry which is preliminary data.</text>
</comment>
<protein>
    <submittedName>
        <fullName evidence="2">Phage replisome organizer N-terminal domain-containing protein</fullName>
    </submittedName>
</protein>